<keyword evidence="2" id="KW-1133">Transmembrane helix</keyword>
<proteinExistence type="predicted"/>
<gene>
    <name evidence="4" type="ORF">GSU69_02955</name>
</gene>
<evidence type="ECO:0000313" key="4">
    <source>
        <dbReference type="EMBL" id="QHC61756.1"/>
    </source>
</evidence>
<evidence type="ECO:0000256" key="1">
    <source>
        <dbReference type="SAM" id="MobiDB-lite"/>
    </source>
</evidence>
<reference evidence="5" key="1">
    <citation type="submission" date="2019-12" db="EMBL/GenBank/DDBJ databases">
        <title>Complete and draft genome sequences of new strains and members of some known species of the genus Rathayibacter isolated from plants.</title>
        <authorList>
            <person name="Tarlachkov S.V."/>
            <person name="Starodumova I.P."/>
            <person name="Dorofeeva L.V."/>
            <person name="Prisyazhnaya N.V."/>
            <person name="Leyn S."/>
            <person name="Zlamal J."/>
            <person name="Elan M."/>
            <person name="Osterman A.L."/>
            <person name="Nadler S."/>
            <person name="Subbotin S.A."/>
            <person name="Evtushenko L.I."/>
        </authorList>
    </citation>
    <scope>NUCLEOTIDE SEQUENCE [LARGE SCALE GENOMIC DNA]</scope>
    <source>
        <strain evidence="5">VKM Ac-2802</strain>
    </source>
</reference>
<dbReference type="RefSeq" id="WP_159422035.1">
    <property type="nucleotide sequence ID" value="NZ_CP047180.1"/>
</dbReference>
<evidence type="ECO:0000313" key="5">
    <source>
        <dbReference type="Proteomes" id="UP000464597"/>
    </source>
</evidence>
<feature type="transmembrane region" description="Helical" evidence="2">
    <location>
        <begin position="282"/>
        <end position="304"/>
    </location>
</feature>
<dbReference type="CDD" id="cd06530">
    <property type="entry name" value="S26_SPase_I"/>
    <property type="match status" value="1"/>
</dbReference>
<feature type="transmembrane region" description="Helical" evidence="2">
    <location>
        <begin position="169"/>
        <end position="187"/>
    </location>
</feature>
<keyword evidence="5" id="KW-1185">Reference proteome</keyword>
<accession>A0ABX6GW60</accession>
<evidence type="ECO:0000256" key="2">
    <source>
        <dbReference type="SAM" id="Phobius"/>
    </source>
</evidence>
<organism evidence="4 5">
    <name type="scientific">Rathayibacter festucae</name>
    <dbReference type="NCBI Taxonomy" id="110937"/>
    <lineage>
        <taxon>Bacteria</taxon>
        <taxon>Bacillati</taxon>
        <taxon>Actinomycetota</taxon>
        <taxon>Actinomycetes</taxon>
        <taxon>Micrococcales</taxon>
        <taxon>Microbacteriaceae</taxon>
        <taxon>Rathayibacter</taxon>
    </lineage>
</organism>
<feature type="region of interest" description="Disordered" evidence="1">
    <location>
        <begin position="309"/>
        <end position="338"/>
    </location>
</feature>
<dbReference type="Proteomes" id="UP000464597">
    <property type="component" value="Chromosome"/>
</dbReference>
<dbReference type="Pfam" id="PF10502">
    <property type="entry name" value="Peptidase_S26"/>
    <property type="match status" value="1"/>
</dbReference>
<evidence type="ECO:0000259" key="3">
    <source>
        <dbReference type="Pfam" id="PF10502"/>
    </source>
</evidence>
<feature type="domain" description="Peptidase S26" evidence="3">
    <location>
        <begin position="47"/>
        <end position="129"/>
    </location>
</feature>
<protein>
    <submittedName>
        <fullName evidence="4">S26 family signal peptidase</fullName>
    </submittedName>
</protein>
<feature type="compositionally biased region" description="Low complexity" evidence="1">
    <location>
        <begin position="19"/>
        <end position="36"/>
    </location>
</feature>
<feature type="transmembrane region" description="Helical" evidence="2">
    <location>
        <begin position="199"/>
        <end position="221"/>
    </location>
</feature>
<name>A0ABX6GW60_9MICO</name>
<keyword evidence="2" id="KW-0812">Transmembrane</keyword>
<sequence>MTTLQTRPAPALPGSTAVPTGTASPLTPATTASTPEPRSPRSRLRTVATWTVTALVAALVVAAFLFHASGGRWFIVQTPSMGTAAPVGTLVLTAPTPLEDIRVGDVVSFHPTTTPDETYTHRVVDLADDGTLVTRGDINGATDPWATGAEQLIGEVVVALPGAGWLAKGLPMLLAGTVLVLLLTRLLSSPTHRAAMRVLGISLVASFTVFVLRPFVGIVVLEATVEDGQTDASLVSVGMLPIRVTAVGGTHADLVSGQVGSIQVPANGEDFYNVSSALHLPLWGWILFGALCATPVLWTMLVGLPAEAEPRGEHGRRARAAEAAPTETAPAETESAAR</sequence>
<feature type="transmembrane region" description="Helical" evidence="2">
    <location>
        <begin position="47"/>
        <end position="66"/>
    </location>
</feature>
<dbReference type="EMBL" id="CP047180">
    <property type="protein sequence ID" value="QHC61756.1"/>
    <property type="molecule type" value="Genomic_DNA"/>
</dbReference>
<keyword evidence="2" id="KW-0472">Membrane</keyword>
<feature type="compositionally biased region" description="Low complexity" evidence="1">
    <location>
        <begin position="321"/>
        <end position="338"/>
    </location>
</feature>
<dbReference type="InterPro" id="IPR019533">
    <property type="entry name" value="Peptidase_S26"/>
</dbReference>
<feature type="region of interest" description="Disordered" evidence="1">
    <location>
        <begin position="1"/>
        <end position="42"/>
    </location>
</feature>